<dbReference type="GO" id="GO:0003697">
    <property type="term" value="F:single-stranded DNA binding"/>
    <property type="evidence" value="ECO:0007669"/>
    <property type="project" value="TreeGrafter"/>
</dbReference>
<protein>
    <submittedName>
        <fullName evidence="4">XPG N-terminal</fullName>
    </submittedName>
</protein>
<dbReference type="InterPro" id="IPR006085">
    <property type="entry name" value="XPG_DNA_repair_N"/>
</dbReference>
<accession>A0A4P9WT41</accession>
<evidence type="ECO:0000313" key="4">
    <source>
        <dbReference type="EMBL" id="RKO96441.1"/>
    </source>
</evidence>
<dbReference type="PANTHER" id="PTHR16171:SF7">
    <property type="entry name" value="DNA REPAIR PROTEIN RAD2"/>
    <property type="match status" value="1"/>
</dbReference>
<dbReference type="EMBL" id="ML009949">
    <property type="protein sequence ID" value="RKO96441.1"/>
    <property type="molecule type" value="Genomic_DNA"/>
</dbReference>
<dbReference type="Proteomes" id="UP000268535">
    <property type="component" value="Unassembled WGS sequence"/>
</dbReference>
<keyword evidence="2" id="KW-0539">Nucleus</keyword>
<comment type="subcellular location">
    <subcellularLocation>
        <location evidence="1">Nucleus</location>
    </subcellularLocation>
</comment>
<sequence>MGVKGLWSLVEPVARPVRMETLQNKRLAVDASIWLHQFLAAMRDGEGNAL</sequence>
<name>A0A4P9WT41_9FUNG</name>
<evidence type="ECO:0000313" key="5">
    <source>
        <dbReference type="Proteomes" id="UP000268535"/>
    </source>
</evidence>
<feature type="non-terminal residue" evidence="4">
    <location>
        <position position="50"/>
    </location>
</feature>
<proteinExistence type="predicted"/>
<dbReference type="Gene3D" id="3.40.50.1010">
    <property type="entry name" value="5'-nuclease"/>
    <property type="match status" value="1"/>
</dbReference>
<organism evidence="4 5">
    <name type="scientific">Caulochytrium protostelioides</name>
    <dbReference type="NCBI Taxonomy" id="1555241"/>
    <lineage>
        <taxon>Eukaryota</taxon>
        <taxon>Fungi</taxon>
        <taxon>Fungi incertae sedis</taxon>
        <taxon>Chytridiomycota</taxon>
        <taxon>Chytridiomycota incertae sedis</taxon>
        <taxon>Chytridiomycetes</taxon>
        <taxon>Caulochytriales</taxon>
        <taxon>Caulochytriaceae</taxon>
        <taxon>Caulochytrium</taxon>
    </lineage>
</organism>
<dbReference type="AlphaFoldDB" id="A0A4P9WT41"/>
<dbReference type="PANTHER" id="PTHR16171">
    <property type="entry name" value="DNA REPAIR PROTEIN COMPLEMENTING XP-G CELLS-RELATED"/>
    <property type="match status" value="1"/>
</dbReference>
<evidence type="ECO:0000259" key="3">
    <source>
        <dbReference type="SMART" id="SM00485"/>
    </source>
</evidence>
<dbReference type="GO" id="GO:0004520">
    <property type="term" value="F:DNA endonuclease activity"/>
    <property type="evidence" value="ECO:0007669"/>
    <property type="project" value="TreeGrafter"/>
</dbReference>
<gene>
    <name evidence="4" type="ORF">CAUPRSCDRAFT_3820</name>
</gene>
<dbReference type="SUPFAM" id="SSF88723">
    <property type="entry name" value="PIN domain-like"/>
    <property type="match status" value="1"/>
</dbReference>
<dbReference type="GO" id="GO:0005634">
    <property type="term" value="C:nucleus"/>
    <property type="evidence" value="ECO:0007669"/>
    <property type="project" value="UniProtKB-SubCell"/>
</dbReference>
<reference evidence="5" key="1">
    <citation type="journal article" date="2018" name="Nat. Microbiol.">
        <title>Leveraging single-cell genomics to expand the fungal tree of life.</title>
        <authorList>
            <person name="Ahrendt S.R."/>
            <person name="Quandt C.A."/>
            <person name="Ciobanu D."/>
            <person name="Clum A."/>
            <person name="Salamov A."/>
            <person name="Andreopoulos B."/>
            <person name="Cheng J.F."/>
            <person name="Woyke T."/>
            <person name="Pelin A."/>
            <person name="Henrissat B."/>
            <person name="Reynolds N.K."/>
            <person name="Benny G.L."/>
            <person name="Smith M.E."/>
            <person name="James T.Y."/>
            <person name="Grigoriev I.V."/>
        </authorList>
    </citation>
    <scope>NUCLEOTIDE SEQUENCE [LARGE SCALE GENOMIC DNA]</scope>
    <source>
        <strain evidence="5">ATCC 52028</strain>
    </source>
</reference>
<dbReference type="Pfam" id="PF00752">
    <property type="entry name" value="XPG_N"/>
    <property type="match status" value="1"/>
</dbReference>
<dbReference type="SMART" id="SM00485">
    <property type="entry name" value="XPGN"/>
    <property type="match status" value="1"/>
</dbReference>
<evidence type="ECO:0000256" key="1">
    <source>
        <dbReference type="ARBA" id="ARBA00004123"/>
    </source>
</evidence>
<evidence type="ECO:0000256" key="2">
    <source>
        <dbReference type="ARBA" id="ARBA00023242"/>
    </source>
</evidence>
<feature type="domain" description="XPG N-terminal" evidence="3">
    <location>
        <begin position="1"/>
        <end position="50"/>
    </location>
</feature>
<dbReference type="InterPro" id="IPR029060">
    <property type="entry name" value="PIN-like_dom_sf"/>
</dbReference>